<dbReference type="InterPro" id="IPR022842">
    <property type="entry name" value="RNAP_Rpo3/Rpb3/RPAC1"/>
</dbReference>
<keyword evidence="1" id="KW-0240">DNA-directed RNA polymerase</keyword>
<dbReference type="InterPro" id="IPR050518">
    <property type="entry name" value="Rpo3/RPB3_RNA_Pol_subunit"/>
</dbReference>
<dbReference type="InterPro" id="IPR011262">
    <property type="entry name" value="DNA-dir_RNA_pol_insert"/>
</dbReference>
<dbReference type="PANTHER" id="PTHR11800:SF2">
    <property type="entry name" value="DNA-DIRECTED RNA POLYMERASE II SUBUNIT RPB3"/>
    <property type="match status" value="1"/>
</dbReference>
<evidence type="ECO:0000256" key="2">
    <source>
        <dbReference type="ARBA" id="ARBA00023163"/>
    </source>
</evidence>
<dbReference type="InterPro" id="IPR036643">
    <property type="entry name" value="RNApol_insert_sf"/>
</dbReference>
<organism evidence="5">
    <name type="scientific">Pithovirus LCPAC201</name>
    <dbReference type="NCBI Taxonomy" id="2506591"/>
    <lineage>
        <taxon>Viruses</taxon>
        <taxon>Pithoviruses</taxon>
    </lineage>
</organism>
<dbReference type="GO" id="GO:0006366">
    <property type="term" value="P:transcription by RNA polymerase II"/>
    <property type="evidence" value="ECO:0007669"/>
    <property type="project" value="TreeGrafter"/>
</dbReference>
<proteinExistence type="inferred from homology"/>
<accession>A0A481Z5U4</accession>
<dbReference type="SMART" id="SM00662">
    <property type="entry name" value="RPOLD"/>
    <property type="match status" value="1"/>
</dbReference>
<keyword evidence="2" id="KW-0804">Transcription</keyword>
<evidence type="ECO:0000313" key="5">
    <source>
        <dbReference type="EMBL" id="QBK90915.1"/>
    </source>
</evidence>
<dbReference type="SUPFAM" id="SSF55257">
    <property type="entry name" value="RBP11-like subunits of RNA polymerase"/>
    <property type="match status" value="1"/>
</dbReference>
<dbReference type="SUPFAM" id="SSF56553">
    <property type="entry name" value="Insert subdomain of RNA polymerase alpha subunit"/>
    <property type="match status" value="1"/>
</dbReference>
<dbReference type="EMBL" id="MK500502">
    <property type="protein sequence ID" value="QBK90915.1"/>
    <property type="molecule type" value="Genomic_DNA"/>
</dbReference>
<dbReference type="GO" id="GO:0046983">
    <property type="term" value="F:protein dimerization activity"/>
    <property type="evidence" value="ECO:0007669"/>
    <property type="project" value="InterPro"/>
</dbReference>
<name>A0A481Z5U4_9VIRU</name>
<dbReference type="GO" id="GO:0000428">
    <property type="term" value="C:DNA-directed RNA polymerase complex"/>
    <property type="evidence" value="ECO:0007669"/>
    <property type="project" value="UniProtKB-KW"/>
</dbReference>
<gene>
    <name evidence="5" type="ORF">LCPAC201_02160</name>
</gene>
<dbReference type="Gene3D" id="2.170.120.12">
    <property type="entry name" value="DNA-directed RNA polymerase, insert domain"/>
    <property type="match status" value="1"/>
</dbReference>
<dbReference type="GO" id="GO:0003899">
    <property type="term" value="F:DNA-directed RNA polymerase activity"/>
    <property type="evidence" value="ECO:0007669"/>
    <property type="project" value="InterPro"/>
</dbReference>
<dbReference type="Pfam" id="PF01193">
    <property type="entry name" value="RNA_pol_L"/>
    <property type="match status" value="1"/>
</dbReference>
<feature type="domain" description="DNA-directed RNA polymerase RpoA/D/Rpb3-type" evidence="4">
    <location>
        <begin position="17"/>
        <end position="226"/>
    </location>
</feature>
<dbReference type="HAMAP" id="MF_00320">
    <property type="entry name" value="RNApol_arch_Rpo3"/>
    <property type="match status" value="1"/>
</dbReference>
<reference evidence="5" key="1">
    <citation type="journal article" date="2019" name="MBio">
        <title>Virus Genomes from Deep Sea Sediments Expand the Ocean Megavirome and Support Independent Origins of Viral Gigantism.</title>
        <authorList>
            <person name="Backstrom D."/>
            <person name="Yutin N."/>
            <person name="Jorgensen S.L."/>
            <person name="Dharamshi J."/>
            <person name="Homa F."/>
            <person name="Zaremba-Niedwiedzka K."/>
            <person name="Spang A."/>
            <person name="Wolf Y.I."/>
            <person name="Koonin E.V."/>
            <person name="Ettema T.J."/>
        </authorList>
    </citation>
    <scope>NUCLEOTIDE SEQUENCE</scope>
</reference>
<protein>
    <submittedName>
        <fullName evidence="5">RPB3 subunit of eukaryotic RNA polymerase II</fullName>
    </submittedName>
</protein>
<evidence type="ECO:0000256" key="3">
    <source>
        <dbReference type="ARBA" id="ARBA00025804"/>
    </source>
</evidence>
<evidence type="ECO:0000256" key="1">
    <source>
        <dbReference type="ARBA" id="ARBA00022478"/>
    </source>
</evidence>
<comment type="similarity">
    <text evidence="3">Belongs to the archaeal Rpo3/eukaryotic RPB3 RNA polymerase subunit family.</text>
</comment>
<dbReference type="InterPro" id="IPR011263">
    <property type="entry name" value="DNA-dir_RNA_pol_RpoA/D/Rpb3"/>
</dbReference>
<evidence type="ECO:0000259" key="4">
    <source>
        <dbReference type="SMART" id="SM00662"/>
    </source>
</evidence>
<dbReference type="Pfam" id="PF01000">
    <property type="entry name" value="RNA_pol_A_bac"/>
    <property type="match status" value="1"/>
</dbReference>
<sequence>MLTPSPFIKIDSLDGNDCVFYLYHASHPIANELRVTMMDKVPSMAIDVVNVMKNESVLMDELIVHRLGLIPLESHQVDNYEFPDQCHCSGQCSKCSAVIYLQIKSTNINNLSWLRSITCRDLKPSNDHQIKPVKHNVLGKEEGIVIVPLRNDQTLDFECFATKGYGSQHAKWSPVSKVVYWPDDQDKSDNPRFYFSIETIGSLTVLELLKSACKILATKSINISIRE</sequence>
<dbReference type="PANTHER" id="PTHR11800">
    <property type="entry name" value="DNA-DIRECTED RNA POLYMERASE"/>
    <property type="match status" value="1"/>
</dbReference>
<dbReference type="InterPro" id="IPR036603">
    <property type="entry name" value="RBP11-like"/>
</dbReference>
<dbReference type="Gene3D" id="3.30.1360.10">
    <property type="entry name" value="RNA polymerase, RBP11-like subunit"/>
    <property type="match status" value="1"/>
</dbReference>